<dbReference type="Proteomes" id="UP001491310">
    <property type="component" value="Unassembled WGS sequence"/>
</dbReference>
<sequence length="206" mass="22105">MNRVHSMTSPGGSGVPVLFATNRAKLPVDAADEDAETFKTKFFSFKTAGQGRTLYLSSQDTALAASAVIHQDNRAGQAWPPETLVPYNLRRPFVLADGLVSIDCSDAGLEYIIQNGLGYDPHGYFAQPPTLDDIRQVLQGSSVEQRSAKDGNSPGLTRVNHEDDELLEALAKINDAPPPAIPPSAVWYRLNPFLSAAPTAAPVESS</sequence>
<evidence type="ECO:0000313" key="1">
    <source>
        <dbReference type="EMBL" id="KAK9916311.1"/>
    </source>
</evidence>
<protein>
    <submittedName>
        <fullName evidence="1">Uncharacterized protein</fullName>
    </submittedName>
</protein>
<gene>
    <name evidence="1" type="ORF">WJX75_001111</name>
</gene>
<evidence type="ECO:0000313" key="2">
    <source>
        <dbReference type="Proteomes" id="UP001491310"/>
    </source>
</evidence>
<organism evidence="1 2">
    <name type="scientific">Coccomyxa subellipsoidea</name>
    <dbReference type="NCBI Taxonomy" id="248742"/>
    <lineage>
        <taxon>Eukaryota</taxon>
        <taxon>Viridiplantae</taxon>
        <taxon>Chlorophyta</taxon>
        <taxon>core chlorophytes</taxon>
        <taxon>Trebouxiophyceae</taxon>
        <taxon>Trebouxiophyceae incertae sedis</taxon>
        <taxon>Coccomyxaceae</taxon>
        <taxon>Coccomyxa</taxon>
    </lineage>
</organism>
<comment type="caution">
    <text evidence="1">The sequence shown here is derived from an EMBL/GenBank/DDBJ whole genome shotgun (WGS) entry which is preliminary data.</text>
</comment>
<dbReference type="EMBL" id="JALJOT010000003">
    <property type="protein sequence ID" value="KAK9916311.1"/>
    <property type="molecule type" value="Genomic_DNA"/>
</dbReference>
<reference evidence="1 2" key="1">
    <citation type="journal article" date="2024" name="Nat. Commun.">
        <title>Phylogenomics reveals the evolutionary origins of lichenization in chlorophyte algae.</title>
        <authorList>
            <person name="Puginier C."/>
            <person name="Libourel C."/>
            <person name="Otte J."/>
            <person name="Skaloud P."/>
            <person name="Haon M."/>
            <person name="Grisel S."/>
            <person name="Petersen M."/>
            <person name="Berrin J.G."/>
            <person name="Delaux P.M."/>
            <person name="Dal Grande F."/>
            <person name="Keller J."/>
        </authorList>
    </citation>
    <scope>NUCLEOTIDE SEQUENCE [LARGE SCALE GENOMIC DNA]</scope>
    <source>
        <strain evidence="1 2">SAG 216-7</strain>
    </source>
</reference>
<accession>A0ABR2YXF1</accession>
<dbReference type="Pfam" id="PF05990">
    <property type="entry name" value="DUF900"/>
    <property type="match status" value="1"/>
</dbReference>
<proteinExistence type="predicted"/>
<keyword evidence="2" id="KW-1185">Reference proteome</keyword>
<dbReference type="InterPro" id="IPR010297">
    <property type="entry name" value="DUF900_hydrolase"/>
</dbReference>
<name>A0ABR2YXF1_9CHLO</name>